<accession>A0A6J4R3L3</accession>
<dbReference type="AlphaFoldDB" id="A0A6J4R3L3"/>
<evidence type="ECO:0000256" key="1">
    <source>
        <dbReference type="SAM" id="MobiDB-lite"/>
    </source>
</evidence>
<feature type="region of interest" description="Disordered" evidence="1">
    <location>
        <begin position="176"/>
        <end position="239"/>
    </location>
</feature>
<feature type="region of interest" description="Disordered" evidence="1">
    <location>
        <begin position="22"/>
        <end position="86"/>
    </location>
</feature>
<name>A0A6J4R3L3_9ACTN</name>
<evidence type="ECO:0000313" key="2">
    <source>
        <dbReference type="EMBL" id="CAA9463129.1"/>
    </source>
</evidence>
<feature type="non-terminal residue" evidence="2">
    <location>
        <position position="1"/>
    </location>
</feature>
<gene>
    <name evidence="2" type="ORF">AVDCRST_MAG25-1135</name>
</gene>
<organism evidence="2">
    <name type="scientific">uncultured Rubrobacteraceae bacterium</name>
    <dbReference type="NCBI Taxonomy" id="349277"/>
    <lineage>
        <taxon>Bacteria</taxon>
        <taxon>Bacillati</taxon>
        <taxon>Actinomycetota</taxon>
        <taxon>Rubrobacteria</taxon>
        <taxon>Rubrobacterales</taxon>
        <taxon>Rubrobacteraceae</taxon>
        <taxon>environmental samples</taxon>
    </lineage>
</organism>
<reference evidence="2" key="1">
    <citation type="submission" date="2020-02" db="EMBL/GenBank/DDBJ databases">
        <authorList>
            <person name="Meier V. D."/>
        </authorList>
    </citation>
    <scope>NUCLEOTIDE SEQUENCE</scope>
    <source>
        <strain evidence="2">AVDCRST_MAG25</strain>
    </source>
</reference>
<protein>
    <submittedName>
        <fullName evidence="2">Transcriptional regulator, IclR family</fullName>
    </submittedName>
</protein>
<proteinExistence type="predicted"/>
<dbReference type="EMBL" id="CADCVI010000070">
    <property type="protein sequence ID" value="CAA9463129.1"/>
    <property type="molecule type" value="Genomic_DNA"/>
</dbReference>
<sequence>GDREPQKFRSVRRPGRYRHGVLVAPGVVRRDGGSQRAGDPQIHRLPFAYDAEGPGDGRAGRRDREVPAGPRSGHARQLGDGGSGRRALLPADLRAVCQTDAGDGHRRRFGGRRRHHHPPEQLGIVCFERELGGSAHAAARHGGGQGLPALHARGPATPLAQEATPTLHREHLYGARDTPKGATRRRKQGLLVHGRGAGDRAQRRRRADPLRGRRGGGRHERVGAGFPATGGVVRGGRRAHHRCRGGDLALPRIPRL</sequence>
<feature type="compositionally biased region" description="Basic and acidic residues" evidence="1">
    <location>
        <begin position="196"/>
        <end position="222"/>
    </location>
</feature>
<feature type="non-terminal residue" evidence="2">
    <location>
        <position position="256"/>
    </location>
</feature>